<dbReference type="SUPFAM" id="SSF49482">
    <property type="entry name" value="Aromatic compound dioxygenase"/>
    <property type="match status" value="1"/>
</dbReference>
<dbReference type="PANTHER" id="PTHR34315:SF1">
    <property type="entry name" value="INTRADIOL RING-CLEAVAGE DIOXYGENASES DOMAIN-CONTAINING PROTEIN-RELATED"/>
    <property type="match status" value="1"/>
</dbReference>
<proteinExistence type="predicted"/>
<evidence type="ECO:0000313" key="3">
    <source>
        <dbReference type="EMBL" id="NML44121.1"/>
    </source>
</evidence>
<dbReference type="InterPro" id="IPR000627">
    <property type="entry name" value="Intradiol_dOase_C"/>
</dbReference>
<name>A0A848H3I6_9BURK</name>
<protein>
    <submittedName>
        <fullName evidence="3">Intradiol ring-cleavage dioxygenase</fullName>
    </submittedName>
</protein>
<evidence type="ECO:0000259" key="2">
    <source>
        <dbReference type="Pfam" id="PF00775"/>
    </source>
</evidence>
<dbReference type="GO" id="GO:0016702">
    <property type="term" value="F:oxidoreductase activity, acting on single donors with incorporation of molecular oxygen, incorporation of two atoms of oxygen"/>
    <property type="evidence" value="ECO:0007669"/>
    <property type="project" value="InterPro"/>
</dbReference>
<feature type="region of interest" description="Disordered" evidence="1">
    <location>
        <begin position="43"/>
        <end position="95"/>
    </location>
</feature>
<keyword evidence="3" id="KW-0223">Dioxygenase</keyword>
<dbReference type="GO" id="GO:0008199">
    <property type="term" value="F:ferric iron binding"/>
    <property type="evidence" value="ECO:0007669"/>
    <property type="project" value="InterPro"/>
</dbReference>
<evidence type="ECO:0000313" key="4">
    <source>
        <dbReference type="Proteomes" id="UP000541185"/>
    </source>
</evidence>
<comment type="caution">
    <text evidence="3">The sequence shown here is derived from an EMBL/GenBank/DDBJ whole genome shotgun (WGS) entry which is preliminary data.</text>
</comment>
<dbReference type="RefSeq" id="WP_169418279.1">
    <property type="nucleotide sequence ID" value="NZ_JABBFX010000001.1"/>
</dbReference>
<dbReference type="Proteomes" id="UP000541185">
    <property type="component" value="Unassembled WGS sequence"/>
</dbReference>
<dbReference type="Pfam" id="PF00775">
    <property type="entry name" value="Dioxygenase_C"/>
    <property type="match status" value="1"/>
</dbReference>
<organism evidence="3 4">
    <name type="scientific">Ramlibacter agri</name>
    <dbReference type="NCBI Taxonomy" id="2728837"/>
    <lineage>
        <taxon>Bacteria</taxon>
        <taxon>Pseudomonadati</taxon>
        <taxon>Pseudomonadota</taxon>
        <taxon>Betaproteobacteria</taxon>
        <taxon>Burkholderiales</taxon>
        <taxon>Comamonadaceae</taxon>
        <taxon>Ramlibacter</taxon>
    </lineage>
</organism>
<accession>A0A848H3I6</accession>
<dbReference type="Gene3D" id="2.60.130.10">
    <property type="entry name" value="Aromatic compound dioxygenase"/>
    <property type="match status" value="1"/>
</dbReference>
<keyword evidence="3" id="KW-0560">Oxidoreductase</keyword>
<keyword evidence="4" id="KW-1185">Reference proteome</keyword>
<feature type="domain" description="Intradiol ring-cleavage dioxygenases" evidence="2">
    <location>
        <begin position="114"/>
        <end position="189"/>
    </location>
</feature>
<gene>
    <name evidence="3" type="ORF">HHL11_10200</name>
</gene>
<sequence>MDGHEHGHSLADDLAQLQGRRKALAWIGSGALTVLAACGGGGGGSGSDDSEGVSSNTTTTSTSSSSTATLDSCSVIPSETEGPYPADGTNGPNALTQSGIVRSNIVSSFGSYSGAADGVPLTIKLKLVSVSGSCVSLENHAIYLWHCDQLGRYSLYSSGATSQNYLRGMQVTDANGEATFTSIFPACYDGRWPHIHFEVFSSLARATSGSNDSKTSQIALPAAACAAVYADSRYTGSTSNLARVSLATDMVFADGATLETPEITGSASAGYVIALTVGIA</sequence>
<dbReference type="EMBL" id="JABBFX010000001">
    <property type="protein sequence ID" value="NML44121.1"/>
    <property type="molecule type" value="Genomic_DNA"/>
</dbReference>
<reference evidence="3 4" key="1">
    <citation type="submission" date="2020-04" db="EMBL/GenBank/DDBJ databases">
        <title>Ramlibacter sp. G-1-2-2 isolated from soil.</title>
        <authorList>
            <person name="Dahal R.H."/>
        </authorList>
    </citation>
    <scope>NUCLEOTIDE SEQUENCE [LARGE SCALE GENOMIC DNA]</scope>
    <source>
        <strain evidence="3 4">G-1-2-2</strain>
    </source>
</reference>
<evidence type="ECO:0000256" key="1">
    <source>
        <dbReference type="SAM" id="MobiDB-lite"/>
    </source>
</evidence>
<dbReference type="AlphaFoldDB" id="A0A848H3I6"/>
<feature type="compositionally biased region" description="Low complexity" evidence="1">
    <location>
        <begin position="52"/>
        <end position="69"/>
    </location>
</feature>
<dbReference type="InterPro" id="IPR015889">
    <property type="entry name" value="Intradiol_dOase_core"/>
</dbReference>
<dbReference type="PANTHER" id="PTHR34315">
    <property type="match status" value="1"/>
</dbReference>